<dbReference type="RefSeq" id="WP_249602987.1">
    <property type="nucleotide sequence ID" value="NZ_JAKHSK010000036.1"/>
</dbReference>
<evidence type="ECO:0000313" key="1">
    <source>
        <dbReference type="EMBL" id="MCL6220286.1"/>
    </source>
</evidence>
<keyword evidence="2" id="KW-1185">Reference proteome</keyword>
<name>A0A9X2A1E5_9FLAO</name>
<evidence type="ECO:0000313" key="2">
    <source>
        <dbReference type="Proteomes" id="UP001139521"/>
    </source>
</evidence>
<gene>
    <name evidence="1" type="ORF">L1967_18500</name>
</gene>
<reference evidence="1" key="1">
    <citation type="submission" date="2022-01" db="EMBL/GenBank/DDBJ databases">
        <title>Genome sequencing of Zunongwangia sp. M21534 genome.</title>
        <authorList>
            <person name="Chen Y."/>
            <person name="Dong C."/>
            <person name="Shao Z."/>
        </authorList>
    </citation>
    <scope>NUCLEOTIDE SEQUENCE</scope>
    <source>
        <strain evidence="1">MCCC M21534</strain>
    </source>
</reference>
<sequence>MEQESNHIVISEITTKNQGSYTLKMQYNAAEISPDHIEVYFAIEN</sequence>
<organism evidence="1 2">
    <name type="scientific">Zunongwangia pacifica</name>
    <dbReference type="NCBI Taxonomy" id="2911062"/>
    <lineage>
        <taxon>Bacteria</taxon>
        <taxon>Pseudomonadati</taxon>
        <taxon>Bacteroidota</taxon>
        <taxon>Flavobacteriia</taxon>
        <taxon>Flavobacteriales</taxon>
        <taxon>Flavobacteriaceae</taxon>
        <taxon>Zunongwangia</taxon>
    </lineage>
</organism>
<dbReference type="AlphaFoldDB" id="A0A9X2A1E5"/>
<comment type="caution">
    <text evidence="1">The sequence shown here is derived from an EMBL/GenBank/DDBJ whole genome shotgun (WGS) entry which is preliminary data.</text>
</comment>
<protein>
    <submittedName>
        <fullName evidence="1">Uncharacterized protein</fullName>
    </submittedName>
</protein>
<accession>A0A9X2A1E5</accession>
<dbReference type="EMBL" id="JAKHSK010000036">
    <property type="protein sequence ID" value="MCL6220286.1"/>
    <property type="molecule type" value="Genomic_DNA"/>
</dbReference>
<proteinExistence type="predicted"/>
<dbReference type="Proteomes" id="UP001139521">
    <property type="component" value="Unassembled WGS sequence"/>
</dbReference>